<dbReference type="SMART" id="SM00730">
    <property type="entry name" value="PSN"/>
    <property type="match status" value="1"/>
</dbReference>
<feature type="transmembrane region" description="Helical" evidence="8">
    <location>
        <begin position="280"/>
        <end position="301"/>
    </location>
</feature>
<feature type="signal peptide" evidence="9">
    <location>
        <begin position="1"/>
        <end position="20"/>
    </location>
</feature>
<sequence length="480" mass="52389">MALNRWSLVLLAIFYSQVDGQEAILHVSSGSTFREYCLVYNSSWSNISDSLSSAVSSPLLDLHNSDLCSPDQGPPSLRNRSVLVMKGSCDLTRSALVAQNLGAVALLVASKQNLGVPSSNDSEYSKVQIPVVLLRDRDALDALQVFPGGMQVQLYAPPLPLFDDSTIVLLIIAVFTVAVGGYWSGAAEKERMAADMLVDSPEERSDDGELSLYSPVKVMLFVGMMCLMLVLMYFFYRWLVYAFIVIFCVASASAMYNCLQSLLTASGCGALSVSCGERTVSLRSLFVAAVCITLSVIWGVYRNDERVLFMALIVLQNGKSIMVQVALGPDAGGGRGGGSVEIPADPSAISYEKLPVVMRIPQFSARAQNLCMIQFSILGYGDIIVPGLLVAYCHRFDVWRRNSSKIYFISCCIAYALGLMLTFLVMILTSMGQPALLYLTPFTLLTSLTIACVRKEIRHFWSGQTHSPVLDESQKPLLSD</sequence>
<gene>
    <name evidence="11" type="ORF">DNTS_024162</name>
</gene>
<evidence type="ECO:0000256" key="3">
    <source>
        <dbReference type="ARBA" id="ARBA00006859"/>
    </source>
</evidence>
<name>A0A553RIH8_9TELE</name>
<dbReference type="GO" id="GO:0005765">
    <property type="term" value="C:lysosomal membrane"/>
    <property type="evidence" value="ECO:0007669"/>
    <property type="project" value="TreeGrafter"/>
</dbReference>
<dbReference type="STRING" id="623744.A0A553RIH8"/>
<dbReference type="InterPro" id="IPR007369">
    <property type="entry name" value="Peptidase_A22B_SPP"/>
</dbReference>
<feature type="transmembrane region" description="Helical" evidence="8">
    <location>
        <begin position="406"/>
        <end position="429"/>
    </location>
</feature>
<evidence type="ECO:0000256" key="7">
    <source>
        <dbReference type="ARBA" id="ARBA00023136"/>
    </source>
</evidence>
<protein>
    <recommendedName>
        <fullName evidence="10">PA domain-containing protein</fullName>
    </recommendedName>
</protein>
<dbReference type="AlphaFoldDB" id="A0A553RIH8"/>
<proteinExistence type="inferred from homology"/>
<evidence type="ECO:0000256" key="8">
    <source>
        <dbReference type="SAM" id="Phobius"/>
    </source>
</evidence>
<dbReference type="Pfam" id="PF02225">
    <property type="entry name" value="PA"/>
    <property type="match status" value="1"/>
</dbReference>
<evidence type="ECO:0000313" key="11">
    <source>
        <dbReference type="EMBL" id="TRZ01993.1"/>
    </source>
</evidence>
<evidence type="ECO:0000256" key="5">
    <source>
        <dbReference type="ARBA" id="ARBA00022801"/>
    </source>
</evidence>
<dbReference type="Gene3D" id="3.50.30.30">
    <property type="match status" value="1"/>
</dbReference>
<dbReference type="GO" id="GO:0098554">
    <property type="term" value="C:cytoplasmic side of endoplasmic reticulum membrane"/>
    <property type="evidence" value="ECO:0007669"/>
    <property type="project" value="TreeGrafter"/>
</dbReference>
<feature type="transmembrane region" description="Helical" evidence="8">
    <location>
        <begin position="218"/>
        <end position="235"/>
    </location>
</feature>
<dbReference type="InterPro" id="IPR006639">
    <property type="entry name" value="Preselin/SPP"/>
</dbReference>
<comment type="subcellular location">
    <subcellularLocation>
        <location evidence="1">Endomembrane system</location>
        <topology evidence="1">Multi-pass membrane protein</topology>
    </subcellularLocation>
    <subcellularLocation>
        <location evidence="2">Membrane</location>
        <topology evidence="2">Multi-pass membrane protein</topology>
        <orientation evidence="2">Lumenal side</orientation>
    </subcellularLocation>
</comment>
<keyword evidence="9" id="KW-0732">Signal</keyword>
<dbReference type="GO" id="GO:0030660">
    <property type="term" value="C:Golgi-associated vesicle membrane"/>
    <property type="evidence" value="ECO:0007669"/>
    <property type="project" value="TreeGrafter"/>
</dbReference>
<dbReference type="PANTHER" id="PTHR12174">
    <property type="entry name" value="SIGNAL PEPTIDE PEPTIDASE"/>
    <property type="match status" value="1"/>
</dbReference>
<evidence type="ECO:0000313" key="12">
    <source>
        <dbReference type="Proteomes" id="UP000316079"/>
    </source>
</evidence>
<dbReference type="Proteomes" id="UP000316079">
    <property type="component" value="Unassembled WGS sequence"/>
</dbReference>
<organism evidence="11 12">
    <name type="scientific">Danionella cerebrum</name>
    <dbReference type="NCBI Taxonomy" id="2873325"/>
    <lineage>
        <taxon>Eukaryota</taxon>
        <taxon>Metazoa</taxon>
        <taxon>Chordata</taxon>
        <taxon>Craniata</taxon>
        <taxon>Vertebrata</taxon>
        <taxon>Euteleostomi</taxon>
        <taxon>Actinopterygii</taxon>
        <taxon>Neopterygii</taxon>
        <taxon>Teleostei</taxon>
        <taxon>Ostariophysi</taxon>
        <taxon>Cypriniformes</taxon>
        <taxon>Danionidae</taxon>
        <taxon>Danioninae</taxon>
        <taxon>Danionella</taxon>
    </lineage>
</organism>
<dbReference type="GO" id="GO:0098553">
    <property type="term" value="C:lumenal side of endoplasmic reticulum membrane"/>
    <property type="evidence" value="ECO:0007669"/>
    <property type="project" value="TreeGrafter"/>
</dbReference>
<evidence type="ECO:0000256" key="4">
    <source>
        <dbReference type="ARBA" id="ARBA00022692"/>
    </source>
</evidence>
<dbReference type="InterPro" id="IPR003137">
    <property type="entry name" value="PA_domain"/>
</dbReference>
<dbReference type="OrthoDB" id="29661at2759"/>
<keyword evidence="12" id="KW-1185">Reference proteome</keyword>
<dbReference type="EMBL" id="SRMA01024024">
    <property type="protein sequence ID" value="TRZ01993.1"/>
    <property type="molecule type" value="Genomic_DNA"/>
</dbReference>
<evidence type="ECO:0000256" key="2">
    <source>
        <dbReference type="ARBA" id="ARBA00004366"/>
    </source>
</evidence>
<evidence type="ECO:0000259" key="10">
    <source>
        <dbReference type="Pfam" id="PF02225"/>
    </source>
</evidence>
<keyword evidence="6 8" id="KW-1133">Transmembrane helix</keyword>
<comment type="caution">
    <text evidence="11">The sequence shown here is derived from an EMBL/GenBank/DDBJ whole genome shotgun (WGS) entry which is preliminary data.</text>
</comment>
<comment type="similarity">
    <text evidence="3">Belongs to the peptidase A22B family.</text>
</comment>
<keyword evidence="7 8" id="KW-0472">Membrane</keyword>
<feature type="chain" id="PRO_5021725526" description="PA domain-containing protein" evidence="9">
    <location>
        <begin position="21"/>
        <end position="480"/>
    </location>
</feature>
<evidence type="ECO:0000256" key="1">
    <source>
        <dbReference type="ARBA" id="ARBA00004127"/>
    </source>
</evidence>
<keyword evidence="5" id="KW-0378">Hydrolase</keyword>
<feature type="transmembrane region" description="Helical" evidence="8">
    <location>
        <begin position="372"/>
        <end position="394"/>
    </location>
</feature>
<feature type="transmembrane region" description="Helical" evidence="8">
    <location>
        <begin position="435"/>
        <end position="453"/>
    </location>
</feature>
<reference evidence="11 12" key="1">
    <citation type="journal article" date="2019" name="Sci. Data">
        <title>Hybrid genome assembly and annotation of Danionella translucida.</title>
        <authorList>
            <person name="Kadobianskyi M."/>
            <person name="Schulze L."/>
            <person name="Schuelke M."/>
            <person name="Judkewitz B."/>
        </authorList>
    </citation>
    <scope>NUCLEOTIDE SEQUENCE [LARGE SCALE GENOMIC DNA]</scope>
    <source>
        <strain evidence="11 12">Bolton</strain>
    </source>
</reference>
<feature type="domain" description="PA" evidence="10">
    <location>
        <begin position="58"/>
        <end position="139"/>
    </location>
</feature>
<accession>A0A553RIH8</accession>
<dbReference type="PANTHER" id="PTHR12174:SF34">
    <property type="entry name" value="SIGNAL PEPTIDE PEPTIDASE-LIKE 2A"/>
    <property type="match status" value="1"/>
</dbReference>
<feature type="transmembrane region" description="Helical" evidence="8">
    <location>
        <begin position="167"/>
        <end position="186"/>
    </location>
</feature>
<dbReference type="Pfam" id="PF04258">
    <property type="entry name" value="Peptidase_A22B"/>
    <property type="match status" value="1"/>
</dbReference>
<feature type="transmembrane region" description="Helical" evidence="8">
    <location>
        <begin position="241"/>
        <end position="259"/>
    </location>
</feature>
<dbReference type="GO" id="GO:0033619">
    <property type="term" value="P:membrane protein proteolysis"/>
    <property type="evidence" value="ECO:0007669"/>
    <property type="project" value="TreeGrafter"/>
</dbReference>
<evidence type="ECO:0000256" key="6">
    <source>
        <dbReference type="ARBA" id="ARBA00022989"/>
    </source>
</evidence>
<keyword evidence="4 8" id="KW-0812">Transmembrane</keyword>
<dbReference type="GO" id="GO:0042500">
    <property type="term" value="F:aspartic endopeptidase activity, intramembrane cleaving"/>
    <property type="evidence" value="ECO:0007669"/>
    <property type="project" value="InterPro"/>
</dbReference>
<evidence type="ECO:0000256" key="9">
    <source>
        <dbReference type="SAM" id="SignalP"/>
    </source>
</evidence>